<feature type="transmembrane region" description="Helical" evidence="6">
    <location>
        <begin position="420"/>
        <end position="440"/>
    </location>
</feature>
<gene>
    <name evidence="8" type="ORF">LIPSTDRAFT_50801</name>
</gene>
<evidence type="ECO:0000256" key="1">
    <source>
        <dbReference type="ARBA" id="ARBA00004141"/>
    </source>
</evidence>
<protein>
    <recommendedName>
        <fullName evidence="7">Major facilitator superfamily (MFS) profile domain-containing protein</fullName>
    </recommendedName>
</protein>
<keyword evidence="2 6" id="KW-0812">Transmembrane</keyword>
<evidence type="ECO:0000256" key="2">
    <source>
        <dbReference type="ARBA" id="ARBA00022692"/>
    </source>
</evidence>
<accession>A0A1E3QAC6</accession>
<feature type="transmembrane region" description="Helical" evidence="6">
    <location>
        <begin position="503"/>
        <end position="522"/>
    </location>
</feature>
<dbReference type="Pfam" id="PF07690">
    <property type="entry name" value="MFS_1"/>
    <property type="match status" value="1"/>
</dbReference>
<sequence length="567" mass="61273">MLPRVISTFSTQRLFNIVSETKSSWGLPVRDLDIELKVQEYRALTVTDKRPPVFGSVWQEIVVIIILTLGMALPPANQGSMQIAVPQIGESFGISGGNLSWTISAFTLTSGAFVLLMAALADNIGRKRMLLISYIWFSVWCLISAFVKNHIVFDIMRGLQGLSGAVSPPAAVGIIGATYIPGKRKNKAMAAIAAGAPLGFIVGITCGGICTEFLSWRSIMFFSAIEYTFLAGLGWLLVPNDPAMNWIAVREKLTAIDYFGALLATSGLILLVFGLTESSVTREGWRSPYVIVLFVVGIILIGLFVFWESKVKYPLMPLYIWRYPGSNSFLVQCMIIIACGFMNFLGVVSYYMVLFFQRVRGASAILTTAYLIPQAVSGILVNVLVAYTLHIIPGRIFMVIAMSAFVISALLWALQPISLTYWAMAFPAICLSVLGADISFNVANMHILSAVPAELQSSASGILNTVKQIAVSIGLAASSTIVKTAADKSPNEGATRLYDSYRAAFWFAVGVSGIGLLGSLFLKVGTQGSKRTDNANDTPQDTENAENAENAKNAENAENAEKNAGAR</sequence>
<dbReference type="InterPro" id="IPR036259">
    <property type="entry name" value="MFS_trans_sf"/>
</dbReference>
<dbReference type="Proteomes" id="UP000094385">
    <property type="component" value="Unassembled WGS sequence"/>
</dbReference>
<evidence type="ECO:0000259" key="7">
    <source>
        <dbReference type="PROSITE" id="PS50850"/>
    </source>
</evidence>
<evidence type="ECO:0000313" key="8">
    <source>
        <dbReference type="EMBL" id="ODQ74580.1"/>
    </source>
</evidence>
<feature type="domain" description="Major facilitator superfamily (MFS) profile" evidence="7">
    <location>
        <begin position="63"/>
        <end position="527"/>
    </location>
</feature>
<feature type="transmembrane region" description="Helical" evidence="6">
    <location>
        <begin position="99"/>
        <end position="121"/>
    </location>
</feature>
<feature type="transmembrane region" description="Helical" evidence="6">
    <location>
        <begin position="220"/>
        <end position="238"/>
    </location>
</feature>
<keyword evidence="3 6" id="KW-1133">Transmembrane helix</keyword>
<evidence type="ECO:0000256" key="5">
    <source>
        <dbReference type="SAM" id="MobiDB-lite"/>
    </source>
</evidence>
<dbReference type="PANTHER" id="PTHR42718">
    <property type="entry name" value="MAJOR FACILITATOR SUPERFAMILY MULTIDRUG TRANSPORTER MFSC"/>
    <property type="match status" value="1"/>
</dbReference>
<dbReference type="EMBL" id="KV454292">
    <property type="protein sequence ID" value="ODQ74580.1"/>
    <property type="molecule type" value="Genomic_DNA"/>
</dbReference>
<comment type="subcellular location">
    <subcellularLocation>
        <location evidence="1">Membrane</location>
        <topology evidence="1">Multi-pass membrane protein</topology>
    </subcellularLocation>
</comment>
<dbReference type="AlphaFoldDB" id="A0A1E3QAC6"/>
<keyword evidence="4 6" id="KW-0472">Membrane</keyword>
<dbReference type="InterPro" id="IPR020846">
    <property type="entry name" value="MFS_dom"/>
</dbReference>
<reference evidence="8 9" key="1">
    <citation type="journal article" date="2016" name="Proc. Natl. Acad. Sci. U.S.A.">
        <title>Comparative genomics of biotechnologically important yeasts.</title>
        <authorList>
            <person name="Riley R."/>
            <person name="Haridas S."/>
            <person name="Wolfe K.H."/>
            <person name="Lopes M.R."/>
            <person name="Hittinger C.T."/>
            <person name="Goeker M."/>
            <person name="Salamov A.A."/>
            <person name="Wisecaver J.H."/>
            <person name="Long T.M."/>
            <person name="Calvey C.H."/>
            <person name="Aerts A.L."/>
            <person name="Barry K.W."/>
            <person name="Choi C."/>
            <person name="Clum A."/>
            <person name="Coughlan A.Y."/>
            <person name="Deshpande S."/>
            <person name="Douglass A.P."/>
            <person name="Hanson S.J."/>
            <person name="Klenk H.-P."/>
            <person name="LaButti K.M."/>
            <person name="Lapidus A."/>
            <person name="Lindquist E.A."/>
            <person name="Lipzen A.M."/>
            <person name="Meier-Kolthoff J.P."/>
            <person name="Ohm R.A."/>
            <person name="Otillar R.P."/>
            <person name="Pangilinan J.L."/>
            <person name="Peng Y."/>
            <person name="Rokas A."/>
            <person name="Rosa C.A."/>
            <person name="Scheuner C."/>
            <person name="Sibirny A.A."/>
            <person name="Slot J.C."/>
            <person name="Stielow J.B."/>
            <person name="Sun H."/>
            <person name="Kurtzman C.P."/>
            <person name="Blackwell M."/>
            <person name="Grigoriev I.V."/>
            <person name="Jeffries T.W."/>
        </authorList>
    </citation>
    <scope>NUCLEOTIDE SEQUENCE [LARGE SCALE GENOMIC DNA]</scope>
    <source>
        <strain evidence="8 9">NRRL Y-11557</strain>
    </source>
</reference>
<feature type="transmembrane region" description="Helical" evidence="6">
    <location>
        <begin position="396"/>
        <end position="414"/>
    </location>
</feature>
<evidence type="ECO:0000313" key="9">
    <source>
        <dbReference type="Proteomes" id="UP000094385"/>
    </source>
</evidence>
<evidence type="ECO:0000256" key="4">
    <source>
        <dbReference type="ARBA" id="ARBA00023136"/>
    </source>
</evidence>
<feature type="transmembrane region" description="Helical" evidence="6">
    <location>
        <begin position="192"/>
        <end position="214"/>
    </location>
</feature>
<feature type="transmembrane region" description="Helical" evidence="6">
    <location>
        <begin position="52"/>
        <end position="73"/>
    </location>
</feature>
<feature type="compositionally biased region" description="Low complexity" evidence="5">
    <location>
        <begin position="545"/>
        <end position="557"/>
    </location>
</feature>
<dbReference type="PROSITE" id="PS00216">
    <property type="entry name" value="SUGAR_TRANSPORT_1"/>
    <property type="match status" value="1"/>
</dbReference>
<dbReference type="PROSITE" id="PS50850">
    <property type="entry name" value="MFS"/>
    <property type="match status" value="1"/>
</dbReference>
<feature type="transmembrane region" description="Helical" evidence="6">
    <location>
        <begin position="258"/>
        <end position="276"/>
    </location>
</feature>
<keyword evidence="9" id="KW-1185">Reference proteome</keyword>
<dbReference type="GO" id="GO:0016020">
    <property type="term" value="C:membrane"/>
    <property type="evidence" value="ECO:0007669"/>
    <property type="project" value="UniProtKB-SubCell"/>
</dbReference>
<feature type="transmembrane region" description="Helical" evidence="6">
    <location>
        <begin position="288"/>
        <end position="307"/>
    </location>
</feature>
<feature type="transmembrane region" description="Helical" evidence="6">
    <location>
        <begin position="328"/>
        <end position="352"/>
    </location>
</feature>
<organism evidence="8 9">
    <name type="scientific">Lipomyces starkeyi NRRL Y-11557</name>
    <dbReference type="NCBI Taxonomy" id="675824"/>
    <lineage>
        <taxon>Eukaryota</taxon>
        <taxon>Fungi</taxon>
        <taxon>Dikarya</taxon>
        <taxon>Ascomycota</taxon>
        <taxon>Saccharomycotina</taxon>
        <taxon>Lipomycetes</taxon>
        <taxon>Lipomycetales</taxon>
        <taxon>Lipomycetaceae</taxon>
        <taxon>Lipomyces</taxon>
    </lineage>
</organism>
<feature type="region of interest" description="Disordered" evidence="5">
    <location>
        <begin position="528"/>
        <end position="567"/>
    </location>
</feature>
<evidence type="ECO:0000256" key="6">
    <source>
        <dbReference type="SAM" id="Phobius"/>
    </source>
</evidence>
<dbReference type="OrthoDB" id="2130629at2759"/>
<dbReference type="InterPro" id="IPR005829">
    <property type="entry name" value="Sugar_transporter_CS"/>
</dbReference>
<dbReference type="GO" id="GO:0022857">
    <property type="term" value="F:transmembrane transporter activity"/>
    <property type="evidence" value="ECO:0007669"/>
    <property type="project" value="InterPro"/>
</dbReference>
<feature type="transmembrane region" description="Helical" evidence="6">
    <location>
        <begin position="364"/>
        <end position="389"/>
    </location>
</feature>
<feature type="transmembrane region" description="Helical" evidence="6">
    <location>
        <begin position="128"/>
        <end position="147"/>
    </location>
</feature>
<dbReference type="Gene3D" id="1.20.1720.10">
    <property type="entry name" value="Multidrug resistance protein D"/>
    <property type="match status" value="1"/>
</dbReference>
<proteinExistence type="predicted"/>
<evidence type="ECO:0000256" key="3">
    <source>
        <dbReference type="ARBA" id="ARBA00022989"/>
    </source>
</evidence>
<dbReference type="PANTHER" id="PTHR42718:SF23">
    <property type="entry name" value="MAJOR FACILITATOR SUPERFAMILY (MFS) PROFILE DOMAIN-CONTAINING PROTEIN"/>
    <property type="match status" value="1"/>
</dbReference>
<dbReference type="Gene3D" id="1.20.1250.20">
    <property type="entry name" value="MFS general substrate transporter like domains"/>
    <property type="match status" value="1"/>
</dbReference>
<dbReference type="SUPFAM" id="SSF103473">
    <property type="entry name" value="MFS general substrate transporter"/>
    <property type="match status" value="2"/>
</dbReference>
<name>A0A1E3QAC6_LIPST</name>
<dbReference type="InterPro" id="IPR011701">
    <property type="entry name" value="MFS"/>
</dbReference>